<name>A0A542VUH3_ZYMMB</name>
<dbReference type="InterPro" id="IPR036866">
    <property type="entry name" value="RibonucZ/Hydroxyglut_hydro"/>
</dbReference>
<accession>A0A542VUH3</accession>
<dbReference type="EMBL" id="VFOF01000006">
    <property type="protein sequence ID" value="TQL14978.1"/>
    <property type="molecule type" value="Genomic_DNA"/>
</dbReference>
<proteinExistence type="predicted"/>
<dbReference type="Gene3D" id="3.60.15.10">
    <property type="entry name" value="Ribonuclease Z/Hydroxyacylglutathione hydrolase-like"/>
    <property type="match status" value="1"/>
</dbReference>
<dbReference type="SUPFAM" id="SSF56281">
    <property type="entry name" value="Metallo-hydrolase/oxidoreductase"/>
    <property type="match status" value="1"/>
</dbReference>
<comment type="caution">
    <text evidence="2">The sequence shown here is derived from an EMBL/GenBank/DDBJ whole genome shotgun (WGS) entry which is preliminary data.</text>
</comment>
<protein>
    <recommendedName>
        <fullName evidence="1">Metallo-beta-lactamase domain-containing protein</fullName>
    </recommendedName>
</protein>
<dbReference type="OrthoDB" id="9815072at2"/>
<evidence type="ECO:0000313" key="3">
    <source>
        <dbReference type="Proteomes" id="UP000316887"/>
    </source>
</evidence>
<feature type="domain" description="Metallo-beta-lactamase" evidence="1">
    <location>
        <begin position="22"/>
        <end position="102"/>
    </location>
</feature>
<organism evidence="2 3">
    <name type="scientific">Zymomonas mobilis</name>
    <dbReference type="NCBI Taxonomy" id="542"/>
    <lineage>
        <taxon>Bacteria</taxon>
        <taxon>Pseudomonadati</taxon>
        <taxon>Pseudomonadota</taxon>
        <taxon>Alphaproteobacteria</taxon>
        <taxon>Sphingomonadales</taxon>
        <taxon>Zymomonadaceae</taxon>
        <taxon>Zymomonas</taxon>
    </lineage>
</organism>
<dbReference type="Pfam" id="PF00753">
    <property type="entry name" value="Lactamase_B"/>
    <property type="match status" value="1"/>
</dbReference>
<dbReference type="InterPro" id="IPR001279">
    <property type="entry name" value="Metallo-B-lactamas"/>
</dbReference>
<gene>
    <name evidence="2" type="ORF">FBY58_1845</name>
</gene>
<reference evidence="2 3" key="1">
    <citation type="submission" date="2019-06" db="EMBL/GenBank/DDBJ databases">
        <title>Genome sequencing of Zymomonas mobilis strains for genetic engineering and biofuel applications.</title>
        <authorList>
            <person name="Teravest M."/>
        </authorList>
    </citation>
    <scope>NUCLEOTIDE SEQUENCE [LARGE SCALE GENOMIC DNA]</scope>
    <source>
        <strain evidence="2 3">AN0101</strain>
    </source>
</reference>
<dbReference type="Proteomes" id="UP000316887">
    <property type="component" value="Unassembled WGS sequence"/>
</dbReference>
<dbReference type="PANTHER" id="PTHR30619">
    <property type="entry name" value="DNA INTERNALIZATION/COMPETENCE PROTEIN COMEC/REC2"/>
    <property type="match status" value="1"/>
</dbReference>
<dbReference type="AlphaFoldDB" id="A0A542VUH3"/>
<sequence>MKTRRQIASLHLHWWPVGQGLYSSGVIRTSSDSAFSWVYDCGTTSNQFLIDRALHMDQTERVSVGVEKIDLVVLSHFDKDHISGFSRLIAACPIKRLLIPYVPLWKRLVLAIEQGVSAEDPTFLFFLNPVAYLRGIEGSDIEDIVFVPTGEPDDGPSAPDDPEPPILPESEEFELTWPPVGDLNLEIGDTPTEAVGDPAVEQDEQGKEPIFLKPSGRLVVPSFWEFVPYNDAEQQPKASADFITQAEFLLDLVKNDVTKRIQAFENLKGLYIETFGSTPKNKNIISLFLYSGPISTRLQLDTVLTSHLVERPAITTRYAQIHTGDGTLKGAHYTRFENFFKRSRRLQKLGLFQVMHHGAKPQWHAGIAAKLNPTASIFSSDPAHEVYKHPRPEVLRDFWPYHPIQVDNVTGFHLFGYLILI</sequence>
<dbReference type="InterPro" id="IPR052159">
    <property type="entry name" value="Competence_DNA_uptake"/>
</dbReference>
<evidence type="ECO:0000259" key="1">
    <source>
        <dbReference type="Pfam" id="PF00753"/>
    </source>
</evidence>
<dbReference type="PANTHER" id="PTHR30619:SF1">
    <property type="entry name" value="RECOMBINATION PROTEIN 2"/>
    <property type="match status" value="1"/>
</dbReference>
<evidence type="ECO:0000313" key="2">
    <source>
        <dbReference type="EMBL" id="TQL14978.1"/>
    </source>
</evidence>
<dbReference type="RefSeq" id="WP_141920738.1">
    <property type="nucleotide sequence ID" value="NZ_VFOF01000006.1"/>
</dbReference>